<dbReference type="EMBL" id="AP022614">
    <property type="protein sequence ID" value="BBZ46975.1"/>
    <property type="molecule type" value="Genomic_DNA"/>
</dbReference>
<name>A0A7I7YYK1_9MYCO</name>
<evidence type="ECO:0000313" key="2">
    <source>
        <dbReference type="EMBL" id="BBZ46975.1"/>
    </source>
</evidence>
<protein>
    <submittedName>
        <fullName evidence="2">Uncharacterized protein</fullName>
    </submittedName>
</protein>
<feature type="region of interest" description="Disordered" evidence="1">
    <location>
        <begin position="1"/>
        <end position="25"/>
    </location>
</feature>
<sequence length="65" mass="6623">MGHRGSATRIREASGGHMSVSPVRYQGRLPNRPACTVAASALVAGVDEAERLLGYGAGRTGGQTG</sequence>
<evidence type="ECO:0000256" key="1">
    <source>
        <dbReference type="SAM" id="MobiDB-lite"/>
    </source>
</evidence>
<accession>A0A7I7YYK1</accession>
<dbReference type="AlphaFoldDB" id="A0A7I7YYK1"/>
<dbReference type="Proteomes" id="UP000467105">
    <property type="component" value="Chromosome"/>
</dbReference>
<keyword evidence="3" id="KW-1185">Reference proteome</keyword>
<reference evidence="2 3" key="1">
    <citation type="journal article" date="2019" name="Emerg. Microbes Infect.">
        <title>Comprehensive subspecies identification of 175 nontuberculous mycobacteria species based on 7547 genomic profiles.</title>
        <authorList>
            <person name="Matsumoto Y."/>
            <person name="Kinjo T."/>
            <person name="Motooka D."/>
            <person name="Nabeya D."/>
            <person name="Jung N."/>
            <person name="Uechi K."/>
            <person name="Horii T."/>
            <person name="Iida T."/>
            <person name="Fujita J."/>
            <person name="Nakamura S."/>
        </authorList>
    </citation>
    <scope>NUCLEOTIDE SEQUENCE [LARGE SCALE GENOMIC DNA]</scope>
    <source>
        <strain evidence="2 3">JCM 14742</strain>
    </source>
</reference>
<gene>
    <name evidence="2" type="ORF">MPRM_42560</name>
</gene>
<proteinExistence type="predicted"/>
<organism evidence="2 3">
    <name type="scientific">Mycobacterium parmense</name>
    <dbReference type="NCBI Taxonomy" id="185642"/>
    <lineage>
        <taxon>Bacteria</taxon>
        <taxon>Bacillati</taxon>
        <taxon>Actinomycetota</taxon>
        <taxon>Actinomycetes</taxon>
        <taxon>Mycobacteriales</taxon>
        <taxon>Mycobacteriaceae</taxon>
        <taxon>Mycobacterium</taxon>
        <taxon>Mycobacterium simiae complex</taxon>
    </lineage>
</organism>
<evidence type="ECO:0000313" key="3">
    <source>
        <dbReference type="Proteomes" id="UP000467105"/>
    </source>
</evidence>